<evidence type="ECO:0000256" key="2">
    <source>
        <dbReference type="SAM" id="Phobius"/>
    </source>
</evidence>
<keyword evidence="2" id="KW-0812">Transmembrane</keyword>
<feature type="transmembrane region" description="Helical" evidence="2">
    <location>
        <begin position="78"/>
        <end position="98"/>
    </location>
</feature>
<dbReference type="EMBL" id="JAIZPD010000009">
    <property type="protein sequence ID" value="KAH0961142.1"/>
    <property type="molecule type" value="Genomic_DNA"/>
</dbReference>
<dbReference type="OrthoDB" id="4922812at2759"/>
<evidence type="ECO:0000313" key="3">
    <source>
        <dbReference type="EMBL" id="KAH0961142.1"/>
    </source>
</evidence>
<dbReference type="AlphaFoldDB" id="A0A9P8MTI2"/>
<proteinExistence type="predicted"/>
<accession>A0A9P8MTI2</accession>
<name>A0A9P8MTI2_9HYPO</name>
<gene>
    <name evidence="3" type="ORF">HRG_08295</name>
</gene>
<sequence>MRLTDSIYSVVHNRYIQELAFYGTLYAVVLGTYSRLSAPVYNQKFKKTSSYHLPLHIVTGLTEITRYQIRAAKHDGHVLPNAFDVCLTLVWAWFGLLLTRSLRRGDPSTTRPTYQAAAIYRPVATVLAYVLQDVAIYRAGAKLVNSFIYARVGVFIVHQSGIMRKHSYASVYALCIPISAVVAIHEAGVTGAVGIYVALILGVAALNHYVSQRLKGSLSRPNDMITSCSVSDLSLLMMLVLGFADLDVMKDFQRRTSLIADISDDYVSNSQPPSISSNNSSFPGKAQVQWGEQAQSSPAPKAPQAQVQAVQG</sequence>
<dbReference type="RefSeq" id="XP_044718655.1">
    <property type="nucleotide sequence ID" value="XM_044866766.1"/>
</dbReference>
<feature type="region of interest" description="Disordered" evidence="1">
    <location>
        <begin position="267"/>
        <end position="312"/>
    </location>
</feature>
<organism evidence="3 4">
    <name type="scientific">Hirsutella rhossiliensis</name>
    <dbReference type="NCBI Taxonomy" id="111463"/>
    <lineage>
        <taxon>Eukaryota</taxon>
        <taxon>Fungi</taxon>
        <taxon>Dikarya</taxon>
        <taxon>Ascomycota</taxon>
        <taxon>Pezizomycotina</taxon>
        <taxon>Sordariomycetes</taxon>
        <taxon>Hypocreomycetidae</taxon>
        <taxon>Hypocreales</taxon>
        <taxon>Ophiocordycipitaceae</taxon>
        <taxon>Hirsutella</taxon>
    </lineage>
</organism>
<keyword evidence="2" id="KW-0472">Membrane</keyword>
<evidence type="ECO:0000313" key="4">
    <source>
        <dbReference type="Proteomes" id="UP000824596"/>
    </source>
</evidence>
<keyword evidence="4" id="KW-1185">Reference proteome</keyword>
<feature type="compositionally biased region" description="Low complexity" evidence="1">
    <location>
        <begin position="268"/>
        <end position="283"/>
    </location>
</feature>
<feature type="transmembrane region" description="Helical" evidence="2">
    <location>
        <begin position="171"/>
        <end position="204"/>
    </location>
</feature>
<dbReference type="GeneID" id="68357424"/>
<evidence type="ECO:0000256" key="1">
    <source>
        <dbReference type="SAM" id="MobiDB-lite"/>
    </source>
</evidence>
<feature type="compositionally biased region" description="Low complexity" evidence="1">
    <location>
        <begin position="293"/>
        <end position="312"/>
    </location>
</feature>
<feature type="transmembrane region" description="Helical" evidence="2">
    <location>
        <begin position="20"/>
        <end position="38"/>
    </location>
</feature>
<dbReference type="Proteomes" id="UP000824596">
    <property type="component" value="Unassembled WGS sequence"/>
</dbReference>
<feature type="transmembrane region" description="Helical" evidence="2">
    <location>
        <begin position="118"/>
        <end position="137"/>
    </location>
</feature>
<protein>
    <submittedName>
        <fullName evidence="3">Uncharacterized protein</fullName>
    </submittedName>
</protein>
<keyword evidence="2" id="KW-1133">Transmembrane helix</keyword>
<reference evidence="3" key="1">
    <citation type="submission" date="2021-09" db="EMBL/GenBank/DDBJ databases">
        <title>A high-quality genome of the endoparasitic fungus Hirsutella rhossiliensis with a comparison of Hirsutella genomes reveals transposable elements contributing to genome size variation.</title>
        <authorList>
            <person name="Lin R."/>
            <person name="Jiao Y."/>
            <person name="Sun X."/>
            <person name="Ling J."/>
            <person name="Xie B."/>
            <person name="Cheng X."/>
        </authorList>
    </citation>
    <scope>NUCLEOTIDE SEQUENCE</scope>
    <source>
        <strain evidence="3">HR02</strain>
    </source>
</reference>
<comment type="caution">
    <text evidence="3">The sequence shown here is derived from an EMBL/GenBank/DDBJ whole genome shotgun (WGS) entry which is preliminary data.</text>
</comment>